<sequence length="377" mass="44060">MTLCRTCLSKSDLKQLFPDKNLVSLRIEQLHLVCGIKIDPNDGLSQLICDSCLNLFNGALKLRELSLKSEELLKKSIKTIKIEFEPIENEIPTKELEKNISFSLNDRRQNKTVVKNRFDTSKNEFSVRIEDFESSNDSDFMENYLIEDLESINSDKEVTVRIEDYESSDSLDQEFKNIIKTENKEFNKITYWDSKEKELLERENRKQQMKEQDAKLLSLAALPYSNGGPLKCTLCNKVLRNVQNFKCHAKTHFEPQNACEECGKKFVNPSHMRYHQQRVHGRRKRLACTSCNYRAVDPLQLQCDRCPAMFRSRSELTSHQNRVHYLLYTYHCYLCPETYKRPASVKKHLANVHGVQRHLQLPVKCVKTRRRSCDGPD</sequence>
<comment type="subcellular location">
    <subcellularLocation>
        <location evidence="1">Nucleus</location>
    </subcellularLocation>
</comment>
<evidence type="ECO:0000256" key="10">
    <source>
        <dbReference type="PROSITE-ProRule" id="PRU01263"/>
    </source>
</evidence>
<gene>
    <name evidence="14" type="primary">LOC111362692</name>
</gene>
<feature type="binding site" evidence="10">
    <location>
        <position position="52"/>
    </location>
    <ligand>
        <name>Zn(2+)</name>
        <dbReference type="ChEBI" id="CHEBI:29105"/>
    </ligand>
</feature>
<dbReference type="SUPFAM" id="SSF57667">
    <property type="entry name" value="beta-beta-alpha zinc fingers"/>
    <property type="match status" value="1"/>
</dbReference>
<evidence type="ECO:0000256" key="5">
    <source>
        <dbReference type="ARBA" id="ARBA00022833"/>
    </source>
</evidence>
<dbReference type="PROSITE" id="PS00028">
    <property type="entry name" value="ZINC_FINGER_C2H2_1"/>
    <property type="match status" value="3"/>
</dbReference>
<proteinExistence type="predicted"/>
<evidence type="ECO:0000256" key="1">
    <source>
        <dbReference type="ARBA" id="ARBA00004123"/>
    </source>
</evidence>
<evidence type="ECO:0000259" key="12">
    <source>
        <dbReference type="PROSITE" id="PS51915"/>
    </source>
</evidence>
<dbReference type="GO" id="GO:0000981">
    <property type="term" value="F:DNA-binding transcription factor activity, RNA polymerase II-specific"/>
    <property type="evidence" value="ECO:0007669"/>
    <property type="project" value="TreeGrafter"/>
</dbReference>
<dbReference type="Gene3D" id="3.30.160.60">
    <property type="entry name" value="Classic Zinc Finger"/>
    <property type="match status" value="2"/>
</dbReference>
<dbReference type="PROSITE" id="PS51915">
    <property type="entry name" value="ZAD"/>
    <property type="match status" value="1"/>
</dbReference>
<dbReference type="Proteomes" id="UP000301870">
    <property type="component" value="Unplaced"/>
</dbReference>
<dbReference type="GO" id="GO:0003677">
    <property type="term" value="F:DNA binding"/>
    <property type="evidence" value="ECO:0007669"/>
    <property type="project" value="UniProtKB-KW"/>
</dbReference>
<feature type="binding site" evidence="10">
    <location>
        <position position="4"/>
    </location>
    <ligand>
        <name>Zn(2+)</name>
        <dbReference type="ChEBI" id="CHEBI:29105"/>
    </ligand>
</feature>
<keyword evidence="13" id="KW-1185">Reference proteome</keyword>
<dbReference type="SUPFAM" id="SSF57716">
    <property type="entry name" value="Glucocorticoid receptor-like (DNA-binding domain)"/>
    <property type="match status" value="1"/>
</dbReference>
<evidence type="ECO:0000256" key="6">
    <source>
        <dbReference type="ARBA" id="ARBA00023015"/>
    </source>
</evidence>
<keyword evidence="2 10" id="KW-0479">Metal-binding</keyword>
<feature type="domain" description="C2H2-type" evidence="11">
    <location>
        <begin position="330"/>
        <end position="358"/>
    </location>
</feature>
<dbReference type="PANTHER" id="PTHR24394:SF48">
    <property type="entry name" value="ZINC FINGER PROTEIN 771"/>
    <property type="match status" value="1"/>
</dbReference>
<dbReference type="GO" id="GO:0008270">
    <property type="term" value="F:zinc ion binding"/>
    <property type="evidence" value="ECO:0007669"/>
    <property type="project" value="UniProtKB-UniRule"/>
</dbReference>
<feature type="domain" description="C2H2-type" evidence="11">
    <location>
        <begin position="230"/>
        <end position="257"/>
    </location>
</feature>
<dbReference type="RefSeq" id="XP_022835181.1">
    <property type="nucleotide sequence ID" value="XM_022979413.1"/>
</dbReference>
<evidence type="ECO:0000313" key="14">
    <source>
        <dbReference type="RefSeq" id="XP_022835181.1"/>
    </source>
</evidence>
<keyword evidence="7" id="KW-0804">Transcription</keyword>
<dbReference type="InterPro" id="IPR012934">
    <property type="entry name" value="Znf_AD"/>
</dbReference>
<keyword evidence="5 10" id="KW-0862">Zinc</keyword>
<keyword evidence="4 9" id="KW-0863">Zinc-finger</keyword>
<evidence type="ECO:0000256" key="8">
    <source>
        <dbReference type="ARBA" id="ARBA00023242"/>
    </source>
</evidence>
<evidence type="ECO:0000313" key="13">
    <source>
        <dbReference type="Proteomes" id="UP000301870"/>
    </source>
</evidence>
<feature type="domain" description="C2H2-type" evidence="11">
    <location>
        <begin position="301"/>
        <end position="324"/>
    </location>
</feature>
<protein>
    <submittedName>
        <fullName evidence="14">Zinc finger protein 572-like isoform X2</fullName>
    </submittedName>
</protein>
<dbReference type="InterPro" id="IPR036236">
    <property type="entry name" value="Znf_C2H2_sf"/>
</dbReference>
<evidence type="ECO:0000259" key="11">
    <source>
        <dbReference type="PROSITE" id="PS50157"/>
    </source>
</evidence>
<keyword evidence="8" id="KW-0539">Nucleus</keyword>
<keyword evidence="6" id="KW-0805">Transcription regulation</keyword>
<dbReference type="PANTHER" id="PTHR24394">
    <property type="entry name" value="ZINC FINGER PROTEIN"/>
    <property type="match status" value="1"/>
</dbReference>
<keyword evidence="3" id="KW-0677">Repeat</keyword>
<accession>A0A9J7ETX2</accession>
<feature type="binding site" evidence="10">
    <location>
        <position position="49"/>
    </location>
    <ligand>
        <name>Zn(2+)</name>
        <dbReference type="ChEBI" id="CHEBI:29105"/>
    </ligand>
</feature>
<dbReference type="InterPro" id="IPR013087">
    <property type="entry name" value="Znf_C2H2_type"/>
</dbReference>
<name>A0A9J7ETX2_SPOLT</name>
<feature type="domain" description="C2H2-type" evidence="11">
    <location>
        <begin position="257"/>
        <end position="285"/>
    </location>
</feature>
<dbReference type="PROSITE" id="PS50157">
    <property type="entry name" value="ZINC_FINGER_C2H2_2"/>
    <property type="match status" value="4"/>
</dbReference>
<dbReference type="GeneID" id="111362692"/>
<feature type="binding site" evidence="10">
    <location>
        <position position="7"/>
    </location>
    <ligand>
        <name>Zn(2+)</name>
        <dbReference type="ChEBI" id="CHEBI:29105"/>
    </ligand>
</feature>
<reference evidence="14" key="1">
    <citation type="submission" date="2025-08" db="UniProtKB">
        <authorList>
            <consortium name="RefSeq"/>
        </authorList>
    </citation>
    <scope>IDENTIFICATION</scope>
    <source>
        <strain evidence="14">Ishihara</strain>
        <tissue evidence="14">Whole body</tissue>
    </source>
</reference>
<organism evidence="13 14">
    <name type="scientific">Spodoptera litura</name>
    <name type="common">Asian cotton leafworm</name>
    <dbReference type="NCBI Taxonomy" id="69820"/>
    <lineage>
        <taxon>Eukaryota</taxon>
        <taxon>Metazoa</taxon>
        <taxon>Ecdysozoa</taxon>
        <taxon>Arthropoda</taxon>
        <taxon>Hexapoda</taxon>
        <taxon>Insecta</taxon>
        <taxon>Pterygota</taxon>
        <taxon>Neoptera</taxon>
        <taxon>Endopterygota</taxon>
        <taxon>Lepidoptera</taxon>
        <taxon>Glossata</taxon>
        <taxon>Ditrysia</taxon>
        <taxon>Noctuoidea</taxon>
        <taxon>Noctuidae</taxon>
        <taxon>Amphipyrinae</taxon>
        <taxon>Spodoptera</taxon>
    </lineage>
</organism>
<dbReference type="Pfam" id="PF07776">
    <property type="entry name" value="zf-AD"/>
    <property type="match status" value="1"/>
</dbReference>
<evidence type="ECO:0000256" key="9">
    <source>
        <dbReference type="PROSITE-ProRule" id="PRU00042"/>
    </source>
</evidence>
<dbReference type="GO" id="GO:0005634">
    <property type="term" value="C:nucleus"/>
    <property type="evidence" value="ECO:0007669"/>
    <property type="project" value="UniProtKB-SubCell"/>
</dbReference>
<evidence type="ECO:0000256" key="2">
    <source>
        <dbReference type="ARBA" id="ARBA00022723"/>
    </source>
</evidence>
<dbReference type="SMART" id="SM00868">
    <property type="entry name" value="zf-AD"/>
    <property type="match status" value="1"/>
</dbReference>
<dbReference type="Pfam" id="PF00096">
    <property type="entry name" value="zf-C2H2"/>
    <property type="match status" value="2"/>
</dbReference>
<evidence type="ECO:0000256" key="7">
    <source>
        <dbReference type="ARBA" id="ARBA00023163"/>
    </source>
</evidence>
<evidence type="ECO:0000256" key="4">
    <source>
        <dbReference type="ARBA" id="ARBA00022771"/>
    </source>
</evidence>
<dbReference type="AlphaFoldDB" id="A0A9J7ETX2"/>
<evidence type="ECO:0000256" key="3">
    <source>
        <dbReference type="ARBA" id="ARBA00022737"/>
    </source>
</evidence>
<dbReference type="SMART" id="SM00355">
    <property type="entry name" value="ZnF_C2H2"/>
    <property type="match status" value="4"/>
</dbReference>
<feature type="domain" description="ZAD" evidence="12">
    <location>
        <begin position="2"/>
        <end position="76"/>
    </location>
</feature>